<keyword evidence="12" id="KW-1185">Reference proteome</keyword>
<feature type="transmembrane region" description="Helical" evidence="9">
    <location>
        <begin position="172"/>
        <end position="195"/>
    </location>
</feature>
<dbReference type="Pfam" id="PF20154">
    <property type="entry name" value="LNT_N"/>
    <property type="match status" value="1"/>
</dbReference>
<organism evidence="11 12">
    <name type="scientific">Treponema lecithinolyticum ATCC 700332</name>
    <dbReference type="NCBI Taxonomy" id="1321815"/>
    <lineage>
        <taxon>Bacteria</taxon>
        <taxon>Pseudomonadati</taxon>
        <taxon>Spirochaetota</taxon>
        <taxon>Spirochaetia</taxon>
        <taxon>Spirochaetales</taxon>
        <taxon>Treponemataceae</taxon>
        <taxon>Treponema</taxon>
    </lineage>
</organism>
<protein>
    <recommendedName>
        <fullName evidence="9">Apolipoprotein N-acyltransferase</fullName>
        <shortName evidence="9">ALP N-acyltransferase</shortName>
        <ecNumber evidence="9">2.3.1.269</ecNumber>
    </recommendedName>
</protein>
<dbReference type="PROSITE" id="PS50263">
    <property type="entry name" value="CN_HYDROLASE"/>
    <property type="match status" value="1"/>
</dbReference>
<dbReference type="NCBIfam" id="TIGR00546">
    <property type="entry name" value="lnt"/>
    <property type="match status" value="1"/>
</dbReference>
<keyword evidence="5 9" id="KW-0812">Transmembrane</keyword>
<evidence type="ECO:0000313" key="12">
    <source>
        <dbReference type="Proteomes" id="UP000016649"/>
    </source>
</evidence>
<feature type="transmembrane region" description="Helical" evidence="9">
    <location>
        <begin position="129"/>
        <end position="152"/>
    </location>
</feature>
<dbReference type="SUPFAM" id="SSF56317">
    <property type="entry name" value="Carbon-nitrogen hydrolase"/>
    <property type="match status" value="1"/>
</dbReference>
<dbReference type="EMBL" id="AWVH01000039">
    <property type="protein sequence ID" value="ERJ91962.1"/>
    <property type="molecule type" value="Genomic_DNA"/>
</dbReference>
<reference evidence="11 12" key="1">
    <citation type="submission" date="2013-08" db="EMBL/GenBank/DDBJ databases">
        <authorList>
            <person name="Weinstock G."/>
            <person name="Sodergren E."/>
            <person name="Wylie T."/>
            <person name="Fulton L."/>
            <person name="Fulton R."/>
            <person name="Fronick C."/>
            <person name="O'Laughlin M."/>
            <person name="Godfrey J."/>
            <person name="Miner T."/>
            <person name="Herter B."/>
            <person name="Appelbaum E."/>
            <person name="Cordes M."/>
            <person name="Lek S."/>
            <person name="Wollam A."/>
            <person name="Pepin K.H."/>
            <person name="Palsikar V.B."/>
            <person name="Mitreva M."/>
            <person name="Wilson R.K."/>
        </authorList>
    </citation>
    <scope>NUCLEOTIDE SEQUENCE [LARGE SCALE GENOMIC DNA]</scope>
    <source>
        <strain evidence="11 12">ATCC 700332</strain>
    </source>
</reference>
<sequence>MKGFVQVFYVIFSSIMMALAIQNEILPFGSPLLGLFSLVPLYMALSCCSGFKKAGLLISLHILLVHVLSSFWLGYFKDFAVFTLGATAATYAVFGYYAGGLFFMPFYITRTNALAEKSGLRRYNIPFRILSFSLLWTVYEWVKSIGFLAYPWGTLTMSAWRWHLITQIVDIFGTRGISFLFSFFSALVGEGLLLLERADFTGTAKNKTMSAKPYRLYAYTPYTYTAALCAILFTASTLYGIYQYAKKREPVKIVRTVLVQKNSDAWLIGDPDTPVLTAQELTLQQTQNAARKPDVVIWSENDLTYPLPNAYRYYTYSPKQNPLVPFIEQTGVPFIIGGPVELEHKENAANALREFNNSALYFDKNGTWVDFYGKIHLVPFAEVIPYADKEWVRNSMQTLVGFSSGWTSGKFYTLFDIPLENGSVKVSTPVCFEDAFPSVCRHLFFAGSEAFYNITEDSWSRTKSAELQHYVIASFRAQEFRTVLVRSTNSGFSSVTDPAGRILYSLPLFKSTSGTFDVPIYKRTITAYARFGDWFPASLFVIWILFYSVFFIKHRHNGFK</sequence>
<evidence type="ECO:0000256" key="6">
    <source>
        <dbReference type="ARBA" id="ARBA00022989"/>
    </source>
</evidence>
<dbReference type="EC" id="2.3.1.269" evidence="9"/>
<dbReference type="InterPro" id="IPR003010">
    <property type="entry name" value="C-N_Hydrolase"/>
</dbReference>
<feature type="transmembrane region" description="Helical" evidence="9">
    <location>
        <begin position="88"/>
        <end position="108"/>
    </location>
</feature>
<dbReference type="CDD" id="cd07571">
    <property type="entry name" value="ALP_N-acyl_transferase"/>
    <property type="match status" value="1"/>
</dbReference>
<gene>
    <name evidence="9" type="primary">lnt</name>
    <name evidence="11" type="ORF">HMPREF9193_01620</name>
</gene>
<keyword evidence="8 9" id="KW-0012">Acyltransferase</keyword>
<feature type="transmembrane region" description="Helical" evidence="9">
    <location>
        <begin position="32"/>
        <end position="51"/>
    </location>
</feature>
<feature type="transmembrane region" description="Helical" evidence="9">
    <location>
        <begin position="534"/>
        <end position="552"/>
    </location>
</feature>
<comment type="function">
    <text evidence="9">Catalyzes the phospholipid dependent N-acylation of the N-terminal cysteine of apolipoprotein, the last step in lipoprotein maturation.</text>
</comment>
<dbReference type="PANTHER" id="PTHR38686:SF1">
    <property type="entry name" value="APOLIPOPROTEIN N-ACYLTRANSFERASE"/>
    <property type="match status" value="1"/>
</dbReference>
<evidence type="ECO:0000256" key="7">
    <source>
        <dbReference type="ARBA" id="ARBA00023136"/>
    </source>
</evidence>
<proteinExistence type="inferred from homology"/>
<comment type="subcellular location">
    <subcellularLocation>
        <location evidence="1 9">Cell membrane</location>
        <topology evidence="1 9">Multi-pass membrane protein</topology>
    </subcellularLocation>
</comment>
<accession>A0ABN0NX40</accession>
<dbReference type="Pfam" id="PF00795">
    <property type="entry name" value="CN_hydrolase"/>
    <property type="match status" value="1"/>
</dbReference>
<dbReference type="Gene3D" id="3.60.110.10">
    <property type="entry name" value="Carbon-nitrogen hydrolase"/>
    <property type="match status" value="1"/>
</dbReference>
<evidence type="ECO:0000256" key="5">
    <source>
        <dbReference type="ARBA" id="ARBA00022692"/>
    </source>
</evidence>
<dbReference type="Proteomes" id="UP000016649">
    <property type="component" value="Unassembled WGS sequence"/>
</dbReference>
<keyword evidence="6 9" id="KW-1133">Transmembrane helix</keyword>
<keyword evidence="4 9" id="KW-0808">Transferase</keyword>
<dbReference type="PANTHER" id="PTHR38686">
    <property type="entry name" value="APOLIPOPROTEIN N-ACYLTRANSFERASE"/>
    <property type="match status" value="1"/>
</dbReference>
<evidence type="ECO:0000256" key="4">
    <source>
        <dbReference type="ARBA" id="ARBA00022679"/>
    </source>
</evidence>
<evidence type="ECO:0000259" key="10">
    <source>
        <dbReference type="PROSITE" id="PS50263"/>
    </source>
</evidence>
<evidence type="ECO:0000256" key="1">
    <source>
        <dbReference type="ARBA" id="ARBA00004651"/>
    </source>
</evidence>
<comment type="caution">
    <text evidence="11">The sequence shown here is derived from an EMBL/GenBank/DDBJ whole genome shotgun (WGS) entry which is preliminary data.</text>
</comment>
<keyword evidence="7 9" id="KW-0472">Membrane</keyword>
<feature type="domain" description="CN hydrolase" evidence="10">
    <location>
        <begin position="254"/>
        <end position="520"/>
    </location>
</feature>
<feature type="transmembrane region" description="Helical" evidence="9">
    <location>
        <begin position="58"/>
        <end position="76"/>
    </location>
</feature>
<dbReference type="InterPro" id="IPR004563">
    <property type="entry name" value="Apolipo_AcylTrfase"/>
</dbReference>
<feature type="transmembrane region" description="Helical" evidence="9">
    <location>
        <begin position="216"/>
        <end position="242"/>
    </location>
</feature>
<evidence type="ECO:0000256" key="2">
    <source>
        <dbReference type="ARBA" id="ARBA00010065"/>
    </source>
</evidence>
<name>A0ABN0NX40_TRELE</name>
<feature type="transmembrane region" description="Helical" evidence="9">
    <location>
        <begin position="7"/>
        <end position="26"/>
    </location>
</feature>
<comment type="similarity">
    <text evidence="2 9">Belongs to the CN hydrolase family. Apolipoprotein N-acyltransferase subfamily.</text>
</comment>
<dbReference type="InterPro" id="IPR045378">
    <property type="entry name" value="LNT_N"/>
</dbReference>
<keyword evidence="3 9" id="KW-1003">Cell membrane</keyword>
<evidence type="ECO:0000256" key="9">
    <source>
        <dbReference type="HAMAP-Rule" id="MF_01148"/>
    </source>
</evidence>
<comment type="catalytic activity">
    <reaction evidence="9">
        <text>N-terminal S-1,2-diacyl-sn-glyceryl-L-cysteinyl-[lipoprotein] + a glycerophospholipid = N-acyl-S-1,2-diacyl-sn-glyceryl-L-cysteinyl-[lipoprotein] + a 2-acyl-sn-glycero-3-phospholipid + H(+)</text>
        <dbReference type="Rhea" id="RHEA:48228"/>
        <dbReference type="Rhea" id="RHEA-COMP:14681"/>
        <dbReference type="Rhea" id="RHEA-COMP:14684"/>
        <dbReference type="ChEBI" id="CHEBI:15378"/>
        <dbReference type="ChEBI" id="CHEBI:136912"/>
        <dbReference type="ChEBI" id="CHEBI:140656"/>
        <dbReference type="ChEBI" id="CHEBI:140657"/>
        <dbReference type="ChEBI" id="CHEBI:140660"/>
        <dbReference type="EC" id="2.3.1.269"/>
    </reaction>
</comment>
<comment type="pathway">
    <text evidence="9">Protein modification; lipoprotein biosynthesis (N-acyl transfer).</text>
</comment>
<dbReference type="HAMAP" id="MF_01148">
    <property type="entry name" value="Lnt"/>
    <property type="match status" value="1"/>
</dbReference>
<evidence type="ECO:0000256" key="3">
    <source>
        <dbReference type="ARBA" id="ARBA00022475"/>
    </source>
</evidence>
<evidence type="ECO:0000313" key="11">
    <source>
        <dbReference type="EMBL" id="ERJ91962.1"/>
    </source>
</evidence>
<evidence type="ECO:0000256" key="8">
    <source>
        <dbReference type="ARBA" id="ARBA00023315"/>
    </source>
</evidence>
<dbReference type="RefSeq" id="WP_021687821.1">
    <property type="nucleotide sequence ID" value="NZ_KI260569.1"/>
</dbReference>
<dbReference type="InterPro" id="IPR036526">
    <property type="entry name" value="C-N_Hydrolase_sf"/>
</dbReference>